<reference evidence="1 2" key="1">
    <citation type="submission" date="2015-10" db="EMBL/GenBank/DDBJ databases">
        <title>Draft Genome Sequence of Chlorobium limicola strain Frasassi Growing under Artificial Lighting in the Frasassi Cave System.</title>
        <authorList>
            <person name="Mansor M."/>
            <person name="Macalady J."/>
        </authorList>
    </citation>
    <scope>NUCLEOTIDE SEQUENCE [LARGE SCALE GENOMIC DNA]</scope>
    <source>
        <strain evidence="1 2">Frasassi</strain>
    </source>
</reference>
<accession>A0A101JPE4</accession>
<dbReference type="AlphaFoldDB" id="A0A101JPE4"/>
<gene>
    <name evidence="1" type="ORF">ASB62_03920</name>
</gene>
<dbReference type="Proteomes" id="UP000053937">
    <property type="component" value="Unassembled WGS sequence"/>
</dbReference>
<dbReference type="EMBL" id="LMBR01000088">
    <property type="protein sequence ID" value="KUL30586.1"/>
    <property type="molecule type" value="Genomic_DNA"/>
</dbReference>
<evidence type="ECO:0000313" key="1">
    <source>
        <dbReference type="EMBL" id="KUL30586.1"/>
    </source>
</evidence>
<evidence type="ECO:0000313" key="2">
    <source>
        <dbReference type="Proteomes" id="UP000053937"/>
    </source>
</evidence>
<name>A0A101JPE4_CHLLI</name>
<sequence length="125" mass="14561">MNEREIKDHLHELIAEINSSEMLKKGEMAFHQQKVATGNMSVYLTKGIGRIYVQPRSIGCDVSLSGKVLEAEMYPFMQKLFEKESDGFIQLNRNKGWAKQPFWRTADFSKVREAIRYYARNYSGF</sequence>
<organism evidence="1 2">
    <name type="scientific">Chlorobium limicola</name>
    <dbReference type="NCBI Taxonomy" id="1092"/>
    <lineage>
        <taxon>Bacteria</taxon>
        <taxon>Pseudomonadati</taxon>
        <taxon>Chlorobiota</taxon>
        <taxon>Chlorobiia</taxon>
        <taxon>Chlorobiales</taxon>
        <taxon>Chlorobiaceae</taxon>
        <taxon>Chlorobium/Pelodictyon group</taxon>
        <taxon>Chlorobium</taxon>
    </lineage>
</organism>
<proteinExistence type="predicted"/>
<comment type="caution">
    <text evidence="1">The sequence shown here is derived from an EMBL/GenBank/DDBJ whole genome shotgun (WGS) entry which is preliminary data.</text>
</comment>
<keyword evidence="2" id="KW-1185">Reference proteome</keyword>
<dbReference type="OrthoDB" id="598010at2"/>
<dbReference type="RefSeq" id="WP_059138718.1">
    <property type="nucleotide sequence ID" value="NZ_LMBR01000088.1"/>
</dbReference>
<protein>
    <submittedName>
        <fullName evidence="1">Uncharacterized protein</fullName>
    </submittedName>
</protein>